<dbReference type="EMBL" id="VSRR010000067">
    <property type="protein sequence ID" value="MPC09378.1"/>
    <property type="molecule type" value="Genomic_DNA"/>
</dbReference>
<protein>
    <submittedName>
        <fullName evidence="1">Uncharacterized protein</fullName>
    </submittedName>
</protein>
<evidence type="ECO:0000313" key="1">
    <source>
        <dbReference type="EMBL" id="MPC09378.1"/>
    </source>
</evidence>
<dbReference type="Proteomes" id="UP000324222">
    <property type="component" value="Unassembled WGS sequence"/>
</dbReference>
<gene>
    <name evidence="1" type="ORF">E2C01_001990</name>
</gene>
<reference evidence="1 2" key="1">
    <citation type="submission" date="2019-05" db="EMBL/GenBank/DDBJ databases">
        <title>Another draft genome of Portunus trituberculatus and its Hox gene families provides insights of decapod evolution.</title>
        <authorList>
            <person name="Jeong J.-H."/>
            <person name="Song I."/>
            <person name="Kim S."/>
            <person name="Choi T."/>
            <person name="Kim D."/>
            <person name="Ryu S."/>
            <person name="Kim W."/>
        </authorList>
    </citation>
    <scope>NUCLEOTIDE SEQUENCE [LARGE SCALE GENOMIC DNA]</scope>
    <source>
        <tissue evidence="1">Muscle</tissue>
    </source>
</reference>
<proteinExistence type="predicted"/>
<accession>A0A5B7CJN7</accession>
<organism evidence="1 2">
    <name type="scientific">Portunus trituberculatus</name>
    <name type="common">Swimming crab</name>
    <name type="synonym">Neptunus trituberculatus</name>
    <dbReference type="NCBI Taxonomy" id="210409"/>
    <lineage>
        <taxon>Eukaryota</taxon>
        <taxon>Metazoa</taxon>
        <taxon>Ecdysozoa</taxon>
        <taxon>Arthropoda</taxon>
        <taxon>Crustacea</taxon>
        <taxon>Multicrustacea</taxon>
        <taxon>Malacostraca</taxon>
        <taxon>Eumalacostraca</taxon>
        <taxon>Eucarida</taxon>
        <taxon>Decapoda</taxon>
        <taxon>Pleocyemata</taxon>
        <taxon>Brachyura</taxon>
        <taxon>Eubrachyura</taxon>
        <taxon>Portunoidea</taxon>
        <taxon>Portunidae</taxon>
        <taxon>Portuninae</taxon>
        <taxon>Portunus</taxon>
    </lineage>
</organism>
<dbReference type="AlphaFoldDB" id="A0A5B7CJN7"/>
<comment type="caution">
    <text evidence="1">The sequence shown here is derived from an EMBL/GenBank/DDBJ whole genome shotgun (WGS) entry which is preliminary data.</text>
</comment>
<keyword evidence="2" id="KW-1185">Reference proteome</keyword>
<sequence>MNTVQCKTDWPFGRNTSGHSALLVMAAQEGRLAKGNKNEKKAYWIASSFQIANMMEKGKEEEKIRKDCNHMEKRIIEKEDETPIHFLHSWVAPEASTSLSLVVQQQQQPLLSSLHNAPIHSLFQDKTTLNCGIFRNNNK</sequence>
<name>A0A5B7CJN7_PORTR</name>
<evidence type="ECO:0000313" key="2">
    <source>
        <dbReference type="Proteomes" id="UP000324222"/>
    </source>
</evidence>